<dbReference type="EMBL" id="JBBYAF010000005">
    <property type="protein sequence ID" value="MEL3971487.1"/>
    <property type="molecule type" value="Genomic_DNA"/>
</dbReference>
<dbReference type="InterPro" id="IPR041698">
    <property type="entry name" value="Methyltransf_25"/>
</dbReference>
<dbReference type="PANTHER" id="PTHR43464">
    <property type="entry name" value="METHYLTRANSFERASE"/>
    <property type="match status" value="1"/>
</dbReference>
<evidence type="ECO:0000256" key="2">
    <source>
        <dbReference type="ARBA" id="ARBA00022679"/>
    </source>
</evidence>
<evidence type="ECO:0000313" key="5">
    <source>
        <dbReference type="EMBL" id="MEL3971487.1"/>
    </source>
</evidence>
<dbReference type="Pfam" id="PF13649">
    <property type="entry name" value="Methyltransf_25"/>
    <property type="match status" value="1"/>
</dbReference>
<dbReference type="PANTHER" id="PTHR43464:SF19">
    <property type="entry name" value="UBIQUINONE BIOSYNTHESIS O-METHYLTRANSFERASE, MITOCHONDRIAL"/>
    <property type="match status" value="1"/>
</dbReference>
<dbReference type="RefSeq" id="WP_341980784.1">
    <property type="nucleotide sequence ID" value="NZ_JBBYAF010000005.1"/>
</dbReference>
<feature type="domain" description="Methyltransferase" evidence="4">
    <location>
        <begin position="62"/>
        <end position="156"/>
    </location>
</feature>
<dbReference type="Gene3D" id="3.40.50.150">
    <property type="entry name" value="Vaccinia Virus protein VP39"/>
    <property type="match status" value="1"/>
</dbReference>
<dbReference type="Proteomes" id="UP001389717">
    <property type="component" value="Unassembled WGS sequence"/>
</dbReference>
<reference evidence="5 6" key="1">
    <citation type="submission" date="2024-04" db="EMBL/GenBank/DDBJ databases">
        <title>Bacillus oryzaecorticis sp. nov., a moderately halophilic bacterium isolated from rice husks.</title>
        <authorList>
            <person name="Zhu H.-S."/>
        </authorList>
    </citation>
    <scope>NUCLEOTIDE SEQUENCE [LARGE SCALE GENOMIC DNA]</scope>
    <source>
        <strain evidence="5 6">ZC255</strain>
    </source>
</reference>
<name>A0ABU9K5Y6_9BACI</name>
<proteinExistence type="predicted"/>
<gene>
    <name evidence="5" type="ORF">AAEO50_04270</name>
</gene>
<dbReference type="GO" id="GO:0008168">
    <property type="term" value="F:methyltransferase activity"/>
    <property type="evidence" value="ECO:0007669"/>
    <property type="project" value="UniProtKB-KW"/>
</dbReference>
<evidence type="ECO:0000256" key="3">
    <source>
        <dbReference type="ARBA" id="ARBA00022691"/>
    </source>
</evidence>
<evidence type="ECO:0000259" key="4">
    <source>
        <dbReference type="Pfam" id="PF13649"/>
    </source>
</evidence>
<evidence type="ECO:0000256" key="1">
    <source>
        <dbReference type="ARBA" id="ARBA00022603"/>
    </source>
</evidence>
<sequence>MKETIYNEEELYSMLDSFLREPDDFWTEFYRDREKKIPFFKNLPDENLVSYLDKGLVTPGRVLELGCGPGRNAIYLARNGWEVDAVDVSETSLQWAEERAGESGVSINFIHNNIFKMEIEYGSYDLVYDSGCFHHIAPHRRLSYTQLINKALKPGGYFALTTFVRGGKLGGAVVSDWEVYRSRSLHGGLGYNKTQLERIFSDLHSVEIRKMKDMDESQQMFGLSELMAALFKK</sequence>
<comment type="caution">
    <text evidence="5">The sequence shown here is derived from an EMBL/GenBank/DDBJ whole genome shotgun (WGS) entry which is preliminary data.</text>
</comment>
<dbReference type="GO" id="GO:0032259">
    <property type="term" value="P:methylation"/>
    <property type="evidence" value="ECO:0007669"/>
    <property type="project" value="UniProtKB-KW"/>
</dbReference>
<dbReference type="CDD" id="cd02440">
    <property type="entry name" value="AdoMet_MTases"/>
    <property type="match status" value="1"/>
</dbReference>
<organism evidence="5 6">
    <name type="scientific">Rossellomorea oryzaecorticis</name>
    <dbReference type="NCBI Taxonomy" id="1396505"/>
    <lineage>
        <taxon>Bacteria</taxon>
        <taxon>Bacillati</taxon>
        <taxon>Bacillota</taxon>
        <taxon>Bacilli</taxon>
        <taxon>Bacillales</taxon>
        <taxon>Bacillaceae</taxon>
        <taxon>Rossellomorea</taxon>
    </lineage>
</organism>
<keyword evidence="1 5" id="KW-0489">Methyltransferase</keyword>
<dbReference type="InterPro" id="IPR029063">
    <property type="entry name" value="SAM-dependent_MTases_sf"/>
</dbReference>
<keyword evidence="6" id="KW-1185">Reference proteome</keyword>
<keyword evidence="3" id="KW-0949">S-adenosyl-L-methionine</keyword>
<protein>
    <submittedName>
        <fullName evidence="5">Class I SAM-dependent methyltransferase</fullName>
        <ecNumber evidence="5">2.1.-.-</ecNumber>
    </submittedName>
</protein>
<dbReference type="SUPFAM" id="SSF53335">
    <property type="entry name" value="S-adenosyl-L-methionine-dependent methyltransferases"/>
    <property type="match status" value="1"/>
</dbReference>
<dbReference type="EC" id="2.1.-.-" evidence="5"/>
<accession>A0ABU9K5Y6</accession>
<evidence type="ECO:0000313" key="6">
    <source>
        <dbReference type="Proteomes" id="UP001389717"/>
    </source>
</evidence>
<keyword evidence="2 5" id="KW-0808">Transferase</keyword>